<evidence type="ECO:0000313" key="2">
    <source>
        <dbReference type="Proteomes" id="UP000030832"/>
    </source>
</evidence>
<evidence type="ECO:0000313" key="1">
    <source>
        <dbReference type="EMBL" id="KHF40676.1"/>
    </source>
</evidence>
<comment type="caution">
    <text evidence="1">The sequence shown here is derived from an EMBL/GenBank/DDBJ whole genome shotgun (WGS) entry which is preliminary data.</text>
</comment>
<organism evidence="1 2">
    <name type="scientific">Halalkalibacter okhensis</name>
    <dbReference type="NCBI Taxonomy" id="333138"/>
    <lineage>
        <taxon>Bacteria</taxon>
        <taxon>Bacillati</taxon>
        <taxon>Bacillota</taxon>
        <taxon>Bacilli</taxon>
        <taxon>Bacillales</taxon>
        <taxon>Bacillaceae</taxon>
        <taxon>Halalkalibacter</taxon>
    </lineage>
</organism>
<gene>
    <name evidence="1" type="ORF">LQ50_07695</name>
</gene>
<accession>A0A0B0ILX8</accession>
<dbReference type="Proteomes" id="UP000030832">
    <property type="component" value="Unassembled WGS sequence"/>
</dbReference>
<dbReference type="EMBL" id="JRJU01000007">
    <property type="protein sequence ID" value="KHF40676.1"/>
    <property type="molecule type" value="Genomic_DNA"/>
</dbReference>
<dbReference type="AlphaFoldDB" id="A0A0B0ILX8"/>
<dbReference type="RefSeq" id="WP_034627625.1">
    <property type="nucleotide sequence ID" value="NZ_JRJU01000007.1"/>
</dbReference>
<protein>
    <submittedName>
        <fullName evidence="1">Uncharacterized protein</fullName>
    </submittedName>
</protein>
<sequence length="65" mass="7520">MKKFQVSVEFHSGQQVNFTTKSDVRKDMYRLNINGEDCIVTDDNFVLNISKIKALKVKKLKRNSA</sequence>
<proteinExistence type="predicted"/>
<name>A0A0B0ILX8_9BACI</name>
<dbReference type="eggNOG" id="ENOG5030BU8">
    <property type="taxonomic scope" value="Bacteria"/>
</dbReference>
<reference evidence="1 2" key="1">
    <citation type="submission" date="2014-09" db="EMBL/GenBank/DDBJ databases">
        <title>Genome sequencing and annotation of Bacillus Okhensis strain Kh10-101T.</title>
        <authorList>
            <person name="Prakash J.S."/>
        </authorList>
    </citation>
    <scope>NUCLEOTIDE SEQUENCE [LARGE SCALE GENOMIC DNA]</scope>
    <source>
        <strain evidence="2">Kh10-101T</strain>
    </source>
</reference>
<keyword evidence="2" id="KW-1185">Reference proteome</keyword>
<dbReference type="OrthoDB" id="2928316at2"/>